<feature type="compositionally biased region" description="Low complexity" evidence="1">
    <location>
        <begin position="258"/>
        <end position="274"/>
    </location>
</feature>
<dbReference type="Pfam" id="PF06911">
    <property type="entry name" value="Senescence"/>
    <property type="match status" value="1"/>
</dbReference>
<gene>
    <name evidence="3" type="ORF">K443DRAFT_442231</name>
</gene>
<evidence type="ECO:0000313" key="4">
    <source>
        <dbReference type="Proteomes" id="UP000054477"/>
    </source>
</evidence>
<feature type="domain" description="Senescence" evidence="2">
    <location>
        <begin position="224"/>
        <end position="492"/>
    </location>
</feature>
<evidence type="ECO:0000259" key="2">
    <source>
        <dbReference type="Pfam" id="PF06911"/>
    </source>
</evidence>
<feature type="region of interest" description="Disordered" evidence="1">
    <location>
        <begin position="320"/>
        <end position="411"/>
    </location>
</feature>
<evidence type="ECO:0000313" key="3">
    <source>
        <dbReference type="EMBL" id="KIK03987.1"/>
    </source>
</evidence>
<reference evidence="4" key="2">
    <citation type="submission" date="2015-01" db="EMBL/GenBank/DDBJ databases">
        <title>Evolutionary Origins and Diversification of the Mycorrhizal Mutualists.</title>
        <authorList>
            <consortium name="DOE Joint Genome Institute"/>
            <consortium name="Mycorrhizal Genomics Consortium"/>
            <person name="Kohler A."/>
            <person name="Kuo A."/>
            <person name="Nagy L.G."/>
            <person name="Floudas D."/>
            <person name="Copeland A."/>
            <person name="Barry K.W."/>
            <person name="Cichocki N."/>
            <person name="Veneault-Fourrey C."/>
            <person name="LaButti K."/>
            <person name="Lindquist E.A."/>
            <person name="Lipzen A."/>
            <person name="Lundell T."/>
            <person name="Morin E."/>
            <person name="Murat C."/>
            <person name="Riley R."/>
            <person name="Ohm R."/>
            <person name="Sun H."/>
            <person name="Tunlid A."/>
            <person name="Henrissat B."/>
            <person name="Grigoriev I.V."/>
            <person name="Hibbett D.S."/>
            <person name="Martin F."/>
        </authorList>
    </citation>
    <scope>NUCLEOTIDE SEQUENCE [LARGE SCALE GENOMIC DNA]</scope>
    <source>
        <strain evidence="4">LaAM-08-1</strain>
    </source>
</reference>
<protein>
    <recommendedName>
        <fullName evidence="2">Senescence domain-containing protein</fullName>
    </recommendedName>
</protein>
<dbReference type="EMBL" id="KN838574">
    <property type="protein sequence ID" value="KIK03987.1"/>
    <property type="molecule type" value="Genomic_DNA"/>
</dbReference>
<accession>A0A0C9Y1U3</accession>
<feature type="compositionally biased region" description="Polar residues" evidence="1">
    <location>
        <begin position="130"/>
        <end position="147"/>
    </location>
</feature>
<reference evidence="3 4" key="1">
    <citation type="submission" date="2014-04" db="EMBL/GenBank/DDBJ databases">
        <authorList>
            <consortium name="DOE Joint Genome Institute"/>
            <person name="Kuo A."/>
            <person name="Kohler A."/>
            <person name="Nagy L.G."/>
            <person name="Floudas D."/>
            <person name="Copeland A."/>
            <person name="Barry K.W."/>
            <person name="Cichocki N."/>
            <person name="Veneault-Fourrey C."/>
            <person name="LaButti K."/>
            <person name="Lindquist E.A."/>
            <person name="Lipzen A."/>
            <person name="Lundell T."/>
            <person name="Morin E."/>
            <person name="Murat C."/>
            <person name="Sun H."/>
            <person name="Tunlid A."/>
            <person name="Henrissat B."/>
            <person name="Grigoriev I.V."/>
            <person name="Hibbett D.S."/>
            <person name="Martin F."/>
            <person name="Nordberg H.P."/>
            <person name="Cantor M.N."/>
            <person name="Hua S.X."/>
        </authorList>
    </citation>
    <scope>NUCLEOTIDE SEQUENCE [LARGE SCALE GENOMIC DNA]</scope>
    <source>
        <strain evidence="3 4">LaAM-08-1</strain>
    </source>
</reference>
<dbReference type="STRING" id="1095629.A0A0C9Y1U3"/>
<feature type="region of interest" description="Disordered" evidence="1">
    <location>
        <begin position="130"/>
        <end position="151"/>
    </location>
</feature>
<name>A0A0C9Y1U3_9AGAR</name>
<dbReference type="InterPro" id="IPR009686">
    <property type="entry name" value="Senescence/spartin_C"/>
</dbReference>
<keyword evidence="4" id="KW-1185">Reference proteome</keyword>
<feature type="compositionally biased region" description="Pro residues" evidence="1">
    <location>
        <begin position="398"/>
        <end position="409"/>
    </location>
</feature>
<dbReference type="OrthoDB" id="20821at2759"/>
<feature type="compositionally biased region" description="Pro residues" evidence="1">
    <location>
        <begin position="351"/>
        <end position="361"/>
    </location>
</feature>
<dbReference type="Proteomes" id="UP000054477">
    <property type="component" value="Unassembled WGS sequence"/>
</dbReference>
<dbReference type="HOGENOM" id="CLU_535408_0_0_1"/>
<feature type="region of interest" description="Disordered" evidence="1">
    <location>
        <begin position="258"/>
        <end position="283"/>
    </location>
</feature>
<dbReference type="AlphaFoldDB" id="A0A0C9Y1U3"/>
<organism evidence="3 4">
    <name type="scientific">Laccaria amethystina LaAM-08-1</name>
    <dbReference type="NCBI Taxonomy" id="1095629"/>
    <lineage>
        <taxon>Eukaryota</taxon>
        <taxon>Fungi</taxon>
        <taxon>Dikarya</taxon>
        <taxon>Basidiomycota</taxon>
        <taxon>Agaricomycotina</taxon>
        <taxon>Agaricomycetes</taxon>
        <taxon>Agaricomycetidae</taxon>
        <taxon>Agaricales</taxon>
        <taxon>Agaricineae</taxon>
        <taxon>Hydnangiaceae</taxon>
        <taxon>Laccaria</taxon>
    </lineage>
</organism>
<sequence length="516" mass="55385">MHVPPEAFVLITIPSSSLYDSSTGFTESGSLALEYVTMSIPEAIHDRDVYLVLRLNTSELPIDPARVVQRRDGTGSRIYTFQAIPQDPAELVLTIRLDRGDPHQQEELDTFESILAQYVADLRGLGQQPTAANASLAPQTSSGSSGITRGDKDLRGHLVMVDEKTGEVVGEIEDRFRITEDPVMHEKGHENDPVIIDVPEVSTREDDANAFEAFARIVPPDQHNWITKSASVVSHAISMTTSLLVTTITTASSFYVAHSTPSPHHPSSGPSTRAGPPPPPPRALVFLTSERTQKGLASVHAVSGEAVKVSSKTINHIDSMIRRAMGARPRRRERQDLSSTPASIGYLSPGGSPPPLPPRTPSPSGSTSRFALPSYDSVVNGTKPPLPTRPSLPASSSPLPPPTLAPHAPPSLKLTTKDRVLLSLDLILSTIDDSARRVLDTGTQEIGKVVGHTYGPEAAHSSLLMAGTARNVALVYVDWKGVGRRALLRRAGRTFVKAQMSSVGGQGQVRPALPPR</sequence>
<proteinExistence type="predicted"/>
<evidence type="ECO:0000256" key="1">
    <source>
        <dbReference type="SAM" id="MobiDB-lite"/>
    </source>
</evidence>